<accession>A0ABQ5QDV9</accession>
<dbReference type="InterPro" id="IPR011051">
    <property type="entry name" value="RmlC_Cupin_sf"/>
</dbReference>
<organism evidence="3 4">
    <name type="scientific">Geothrix limicola</name>
    <dbReference type="NCBI Taxonomy" id="2927978"/>
    <lineage>
        <taxon>Bacteria</taxon>
        <taxon>Pseudomonadati</taxon>
        <taxon>Acidobacteriota</taxon>
        <taxon>Holophagae</taxon>
        <taxon>Holophagales</taxon>
        <taxon>Holophagaceae</taxon>
        <taxon>Geothrix</taxon>
    </lineage>
</organism>
<dbReference type="InterPro" id="IPR013096">
    <property type="entry name" value="Cupin_2"/>
</dbReference>
<dbReference type="Proteomes" id="UP001165069">
    <property type="component" value="Unassembled WGS sequence"/>
</dbReference>
<evidence type="ECO:0000256" key="1">
    <source>
        <dbReference type="ARBA" id="ARBA00022723"/>
    </source>
</evidence>
<comment type="caution">
    <text evidence="3">The sequence shown here is derived from an EMBL/GenBank/DDBJ whole genome shotgun (WGS) entry which is preliminary data.</text>
</comment>
<gene>
    <name evidence="3" type="ORF">GETHLI_12550</name>
</gene>
<dbReference type="EMBL" id="BSDE01000002">
    <property type="protein sequence ID" value="GLH72753.1"/>
    <property type="molecule type" value="Genomic_DNA"/>
</dbReference>
<name>A0ABQ5QDV9_9BACT</name>
<evidence type="ECO:0000313" key="3">
    <source>
        <dbReference type="EMBL" id="GLH72753.1"/>
    </source>
</evidence>
<dbReference type="PANTHER" id="PTHR35848:SF6">
    <property type="entry name" value="CUPIN TYPE-2 DOMAIN-CONTAINING PROTEIN"/>
    <property type="match status" value="1"/>
</dbReference>
<dbReference type="InterPro" id="IPR014710">
    <property type="entry name" value="RmlC-like_jellyroll"/>
</dbReference>
<dbReference type="SUPFAM" id="SSF51182">
    <property type="entry name" value="RmlC-like cupins"/>
    <property type="match status" value="1"/>
</dbReference>
<dbReference type="InterPro" id="IPR051610">
    <property type="entry name" value="GPI/OXD"/>
</dbReference>
<protein>
    <recommendedName>
        <fullName evidence="2">Cupin type-2 domain-containing protein</fullName>
    </recommendedName>
</protein>
<proteinExistence type="predicted"/>
<dbReference type="PANTHER" id="PTHR35848">
    <property type="entry name" value="OXALATE-BINDING PROTEIN"/>
    <property type="match status" value="1"/>
</dbReference>
<keyword evidence="1" id="KW-0479">Metal-binding</keyword>
<sequence length="123" mass="13096">MTMQIHSLHDVPTVALGPGTGIQKHMLVGAGAVPHVLQFVRADFQPGQVAPAHAHADMTELFYIEAGAGTLTVDGVSHPLQPGVSFWIEPGEMHEIASSADTSLVVIYVSVHSQNNQAHEIRS</sequence>
<dbReference type="Pfam" id="PF07883">
    <property type="entry name" value="Cupin_2"/>
    <property type="match status" value="1"/>
</dbReference>
<keyword evidence="4" id="KW-1185">Reference proteome</keyword>
<dbReference type="RefSeq" id="WP_285571901.1">
    <property type="nucleotide sequence ID" value="NZ_BSDE01000002.1"/>
</dbReference>
<dbReference type="Gene3D" id="2.60.120.10">
    <property type="entry name" value="Jelly Rolls"/>
    <property type="match status" value="1"/>
</dbReference>
<reference evidence="3 4" key="1">
    <citation type="journal article" date="2023" name="Antonie Van Leeuwenhoek">
        <title>Mesoterricola silvestris gen. nov., sp. nov., Mesoterricola sediminis sp. nov., Geothrix oryzae sp. nov., Geothrix edaphica sp. nov., Geothrix rubra sp. nov., and Geothrix limicola sp. nov., six novel members of Acidobacteriota isolated from soils.</title>
        <authorList>
            <person name="Itoh H."/>
            <person name="Sugisawa Y."/>
            <person name="Mise K."/>
            <person name="Xu Z."/>
            <person name="Kuniyasu M."/>
            <person name="Ushijima N."/>
            <person name="Kawano K."/>
            <person name="Kobayashi E."/>
            <person name="Shiratori Y."/>
            <person name="Masuda Y."/>
            <person name="Senoo K."/>
        </authorList>
    </citation>
    <scope>NUCLEOTIDE SEQUENCE [LARGE SCALE GENOMIC DNA]</scope>
    <source>
        <strain evidence="3 4">Red804</strain>
    </source>
</reference>
<feature type="domain" description="Cupin type-2" evidence="2">
    <location>
        <begin position="42"/>
        <end position="109"/>
    </location>
</feature>
<evidence type="ECO:0000259" key="2">
    <source>
        <dbReference type="Pfam" id="PF07883"/>
    </source>
</evidence>
<evidence type="ECO:0000313" key="4">
    <source>
        <dbReference type="Proteomes" id="UP001165069"/>
    </source>
</evidence>